<dbReference type="InterPro" id="IPR039422">
    <property type="entry name" value="MarR/SlyA-like"/>
</dbReference>
<organism evidence="2 3">
    <name type="scientific">Eiseniibacteriota bacterium</name>
    <dbReference type="NCBI Taxonomy" id="2212470"/>
    <lineage>
        <taxon>Bacteria</taxon>
        <taxon>Candidatus Eiseniibacteriota</taxon>
    </lineage>
</organism>
<dbReference type="SMART" id="SM00347">
    <property type="entry name" value="HTH_MARR"/>
    <property type="match status" value="1"/>
</dbReference>
<feature type="domain" description="HTH marR-type" evidence="1">
    <location>
        <begin position="18"/>
        <end position="152"/>
    </location>
</feature>
<dbReference type="InterPro" id="IPR000835">
    <property type="entry name" value="HTH_MarR-typ"/>
</dbReference>
<dbReference type="GO" id="GO:0003700">
    <property type="term" value="F:DNA-binding transcription factor activity"/>
    <property type="evidence" value="ECO:0007669"/>
    <property type="project" value="InterPro"/>
</dbReference>
<comment type="caution">
    <text evidence="2">The sequence shown here is derived from an EMBL/GenBank/DDBJ whole genome shotgun (WGS) entry which is preliminary data.</text>
</comment>
<dbReference type="EMBL" id="JAGQHS010000030">
    <property type="protein sequence ID" value="MCA9755711.1"/>
    <property type="molecule type" value="Genomic_DNA"/>
</dbReference>
<evidence type="ECO:0000259" key="1">
    <source>
        <dbReference type="PROSITE" id="PS50995"/>
    </source>
</evidence>
<dbReference type="PROSITE" id="PS50995">
    <property type="entry name" value="HTH_MARR_2"/>
    <property type="match status" value="1"/>
</dbReference>
<dbReference type="Proteomes" id="UP000739538">
    <property type="component" value="Unassembled WGS sequence"/>
</dbReference>
<dbReference type="PANTHER" id="PTHR33164:SF101">
    <property type="entry name" value="TRANSCRIPTIONAL REPRESSOR MPRA"/>
    <property type="match status" value="1"/>
</dbReference>
<dbReference type="AlphaFoldDB" id="A0A956NB28"/>
<gene>
    <name evidence="2" type="ORF">KDA27_07915</name>
</gene>
<dbReference type="Pfam" id="PF01047">
    <property type="entry name" value="MarR"/>
    <property type="match status" value="1"/>
</dbReference>
<name>A0A956NB28_UNCEI</name>
<sequence length="160" mass="18039">MHQKTLADEIQSKPIAPEVAAFLNIVRTADQVAFEVTQLLRPHGITQQQYNVLRILRGAGEAGLPCLEIGARMVTRVPDVTRLVDRMERSGLVSRQRSDEDRRVVRIHITRTGLDLVDQLLDPIMRLHRTQVGHLDGDELVALNRLLEKVRARDGELSLA</sequence>
<evidence type="ECO:0000313" key="2">
    <source>
        <dbReference type="EMBL" id="MCA9755711.1"/>
    </source>
</evidence>
<proteinExistence type="predicted"/>
<dbReference type="PRINTS" id="PR00598">
    <property type="entry name" value="HTHMARR"/>
</dbReference>
<reference evidence="2" key="1">
    <citation type="submission" date="2020-04" db="EMBL/GenBank/DDBJ databases">
        <authorList>
            <person name="Zhang T."/>
        </authorList>
    </citation>
    <scope>NUCLEOTIDE SEQUENCE</scope>
    <source>
        <strain evidence="2">HKST-UBA02</strain>
    </source>
</reference>
<dbReference type="SUPFAM" id="SSF46785">
    <property type="entry name" value="Winged helix' DNA-binding domain"/>
    <property type="match status" value="1"/>
</dbReference>
<dbReference type="InterPro" id="IPR036388">
    <property type="entry name" value="WH-like_DNA-bd_sf"/>
</dbReference>
<dbReference type="GO" id="GO:0006950">
    <property type="term" value="P:response to stress"/>
    <property type="evidence" value="ECO:0007669"/>
    <property type="project" value="TreeGrafter"/>
</dbReference>
<dbReference type="PANTHER" id="PTHR33164">
    <property type="entry name" value="TRANSCRIPTIONAL REGULATOR, MARR FAMILY"/>
    <property type="match status" value="1"/>
</dbReference>
<dbReference type="Gene3D" id="1.10.10.10">
    <property type="entry name" value="Winged helix-like DNA-binding domain superfamily/Winged helix DNA-binding domain"/>
    <property type="match status" value="1"/>
</dbReference>
<protein>
    <submittedName>
        <fullName evidence="2">MarR family transcriptional regulator</fullName>
    </submittedName>
</protein>
<evidence type="ECO:0000313" key="3">
    <source>
        <dbReference type="Proteomes" id="UP000739538"/>
    </source>
</evidence>
<accession>A0A956NB28</accession>
<dbReference type="InterPro" id="IPR036390">
    <property type="entry name" value="WH_DNA-bd_sf"/>
</dbReference>
<reference evidence="2" key="2">
    <citation type="journal article" date="2021" name="Microbiome">
        <title>Successional dynamics and alternative stable states in a saline activated sludge microbial community over 9 years.</title>
        <authorList>
            <person name="Wang Y."/>
            <person name="Ye J."/>
            <person name="Ju F."/>
            <person name="Liu L."/>
            <person name="Boyd J.A."/>
            <person name="Deng Y."/>
            <person name="Parks D.H."/>
            <person name="Jiang X."/>
            <person name="Yin X."/>
            <person name="Woodcroft B.J."/>
            <person name="Tyson G.W."/>
            <person name="Hugenholtz P."/>
            <person name="Polz M.F."/>
            <person name="Zhang T."/>
        </authorList>
    </citation>
    <scope>NUCLEOTIDE SEQUENCE</scope>
    <source>
        <strain evidence="2">HKST-UBA02</strain>
    </source>
</reference>